<protein>
    <recommendedName>
        <fullName evidence="1">PIN domain-containing protein</fullName>
    </recommendedName>
</protein>
<gene>
    <name evidence="2" type="ORF">SACC_27900</name>
</gene>
<evidence type="ECO:0000313" key="3">
    <source>
        <dbReference type="Proteomes" id="UP001319921"/>
    </source>
</evidence>
<reference evidence="2 3" key="1">
    <citation type="journal article" date="2022" name="Microbiol. Resour. Announc.">
        <title>Complete Genome Sequence of the Hyperthermophilic and Acidophilic Archaeon Saccharolobus caldissimus Strain HS-3T.</title>
        <authorList>
            <person name="Sakai H.D."/>
            <person name="Kurosawa N."/>
        </authorList>
    </citation>
    <scope>NUCLEOTIDE SEQUENCE [LARGE SCALE GENOMIC DNA]</scope>
    <source>
        <strain evidence="2 3">JCM32116</strain>
    </source>
</reference>
<organism evidence="2 3">
    <name type="scientific">Saccharolobus caldissimus</name>
    <dbReference type="NCBI Taxonomy" id="1702097"/>
    <lineage>
        <taxon>Archaea</taxon>
        <taxon>Thermoproteota</taxon>
        <taxon>Thermoprotei</taxon>
        <taxon>Sulfolobales</taxon>
        <taxon>Sulfolobaceae</taxon>
        <taxon>Saccharolobus</taxon>
    </lineage>
</organism>
<feature type="domain" description="PIN" evidence="1">
    <location>
        <begin position="26"/>
        <end position="105"/>
    </location>
</feature>
<dbReference type="EMBL" id="AP025226">
    <property type="protein sequence ID" value="BDB99773.1"/>
    <property type="molecule type" value="Genomic_DNA"/>
</dbReference>
<dbReference type="InterPro" id="IPR002716">
    <property type="entry name" value="PIN_dom"/>
</dbReference>
<dbReference type="Gene3D" id="3.40.50.1010">
    <property type="entry name" value="5'-nuclease"/>
    <property type="match status" value="1"/>
</dbReference>
<proteinExistence type="predicted"/>
<dbReference type="InterPro" id="IPR029060">
    <property type="entry name" value="PIN-like_dom_sf"/>
</dbReference>
<dbReference type="KEGG" id="scas:SACC_27900"/>
<dbReference type="GeneID" id="68867512"/>
<accession>A0AAQ4CVE2</accession>
<name>A0AAQ4CVE2_9CREN</name>
<dbReference type="AlphaFoldDB" id="A0AAQ4CVE2"/>
<keyword evidence="3" id="KW-1185">Reference proteome</keyword>
<dbReference type="SUPFAM" id="SSF88723">
    <property type="entry name" value="PIN domain-like"/>
    <property type="match status" value="1"/>
</dbReference>
<dbReference type="Proteomes" id="UP001319921">
    <property type="component" value="Chromosome"/>
</dbReference>
<dbReference type="Pfam" id="PF01850">
    <property type="entry name" value="PIN"/>
    <property type="match status" value="1"/>
</dbReference>
<sequence>MSIKECIITESILQEFAEFVYEKYVEFMNSSQRDRALGYIRLFKYIVELLSKYPLVIHSFYDYLKAMDLAISRNLDITDALLVITAKKINGIILTRDRDFERVKDLVKIIYD</sequence>
<dbReference type="RefSeq" id="WP_229570269.1">
    <property type="nucleotide sequence ID" value="NZ_AP025226.1"/>
</dbReference>
<evidence type="ECO:0000259" key="1">
    <source>
        <dbReference type="Pfam" id="PF01850"/>
    </source>
</evidence>
<evidence type="ECO:0000313" key="2">
    <source>
        <dbReference type="EMBL" id="BDB99773.1"/>
    </source>
</evidence>